<dbReference type="Proteomes" id="UP000319739">
    <property type="component" value="Unassembled WGS sequence"/>
</dbReference>
<dbReference type="RefSeq" id="WP_140814503.1">
    <property type="nucleotide sequence ID" value="NZ_VFSG01000002.1"/>
</dbReference>
<protein>
    <recommendedName>
        <fullName evidence="3">Phage protein</fullName>
    </recommendedName>
</protein>
<keyword evidence="2" id="KW-1185">Reference proteome</keyword>
<evidence type="ECO:0000313" key="1">
    <source>
        <dbReference type="EMBL" id="TPE36680.1"/>
    </source>
</evidence>
<accession>A0ABY2YB52</accession>
<reference evidence="1 2" key="1">
    <citation type="submission" date="2019-06" db="EMBL/GenBank/DDBJ databases">
        <authorList>
            <person name="Zou Y."/>
        </authorList>
    </citation>
    <scope>NUCLEOTIDE SEQUENCE [LARGE SCALE GENOMIC DNA]</scope>
    <source>
        <strain evidence="1 2">E24</strain>
    </source>
</reference>
<gene>
    <name evidence="1" type="ORF">FJR71_07735</name>
</gene>
<proteinExistence type="predicted"/>
<comment type="caution">
    <text evidence="1">The sequence shown here is derived from an EMBL/GenBank/DDBJ whole genome shotgun (WGS) entry which is preliminary data.</text>
</comment>
<evidence type="ECO:0000313" key="2">
    <source>
        <dbReference type="Proteomes" id="UP000319739"/>
    </source>
</evidence>
<dbReference type="EMBL" id="VFSG01000002">
    <property type="protein sequence ID" value="TPE36680.1"/>
    <property type="molecule type" value="Genomic_DNA"/>
</dbReference>
<sequence>MVVIKKRNNIIPVEFGGFTLEFVSNDSSIRKMEEVGKKLQKEGGELAEKADNNALDALQGMVKESWTALFGVEAYDKVYAFSGESTVDAMAYLLETIAGVVNEWEQRNNVDALKKYLSD</sequence>
<organism evidence="1 2">
    <name type="scientific">Streptococcus xiaochunlingii</name>
    <dbReference type="NCBI Taxonomy" id="2589788"/>
    <lineage>
        <taxon>Bacteria</taxon>
        <taxon>Bacillati</taxon>
        <taxon>Bacillota</taxon>
        <taxon>Bacilli</taxon>
        <taxon>Lactobacillales</taxon>
        <taxon>Streptococcaceae</taxon>
        <taxon>Streptococcus</taxon>
    </lineage>
</organism>
<name>A0ABY2YB52_9STRE</name>
<evidence type="ECO:0008006" key="3">
    <source>
        <dbReference type="Google" id="ProtNLM"/>
    </source>
</evidence>